<dbReference type="Gene3D" id="3.40.50.10860">
    <property type="entry name" value="Leucine Dehydrogenase, chain A, domain 1"/>
    <property type="match status" value="1"/>
</dbReference>
<keyword evidence="3 11" id="KW-0028">Amino-acid biosynthesis</keyword>
<keyword evidence="5 11" id="KW-0378">Hydrolase</keyword>
<dbReference type="InterPro" id="IPR020630">
    <property type="entry name" value="THF_DH/CycHdrlase_cat_dom"/>
</dbReference>
<dbReference type="EC" id="1.5.1.5" evidence="11"/>
<evidence type="ECO:0000259" key="13">
    <source>
        <dbReference type="Pfam" id="PF02882"/>
    </source>
</evidence>
<dbReference type="InterPro" id="IPR046346">
    <property type="entry name" value="Aminoacid_DH-like_N_sf"/>
</dbReference>
<dbReference type="PROSITE" id="PS00766">
    <property type="entry name" value="THF_DHG_CYH_1"/>
    <property type="match status" value="1"/>
</dbReference>
<evidence type="ECO:0000256" key="5">
    <source>
        <dbReference type="ARBA" id="ARBA00022801"/>
    </source>
</evidence>
<evidence type="ECO:0000256" key="8">
    <source>
        <dbReference type="ARBA" id="ARBA00023102"/>
    </source>
</evidence>
<keyword evidence="8 11" id="KW-0368">Histidine biosynthesis</keyword>
<evidence type="ECO:0000313" key="14">
    <source>
        <dbReference type="EMBL" id="MDQ0166874.1"/>
    </source>
</evidence>
<comment type="similarity">
    <text evidence="11">Belongs to the tetrahydrofolate dehydrogenase/cyclohydrolase family.</text>
</comment>
<dbReference type="SUPFAM" id="SSF53223">
    <property type="entry name" value="Aminoacid dehydrogenase-like, N-terminal domain"/>
    <property type="match status" value="1"/>
</dbReference>
<keyword evidence="10 11" id="KW-0511">Multifunctional enzyme</keyword>
<dbReference type="HAMAP" id="MF_01576">
    <property type="entry name" value="THF_DHG_CYH"/>
    <property type="match status" value="1"/>
</dbReference>
<comment type="subunit">
    <text evidence="11">Homodimer.</text>
</comment>
<dbReference type="Gene3D" id="3.40.50.720">
    <property type="entry name" value="NAD(P)-binding Rossmann-like Domain"/>
    <property type="match status" value="1"/>
</dbReference>
<comment type="pathway">
    <text evidence="1 11">One-carbon metabolism; tetrahydrofolate interconversion.</text>
</comment>
<dbReference type="GO" id="GO:0004477">
    <property type="term" value="F:methenyltetrahydrofolate cyclohydrolase activity"/>
    <property type="evidence" value="ECO:0007669"/>
    <property type="project" value="UniProtKB-EC"/>
</dbReference>
<evidence type="ECO:0000256" key="7">
    <source>
        <dbReference type="ARBA" id="ARBA00023002"/>
    </source>
</evidence>
<feature type="domain" description="Tetrahydrofolate dehydrogenase/cyclohydrolase NAD(P)-binding" evidence="13">
    <location>
        <begin position="139"/>
        <end position="281"/>
    </location>
</feature>
<dbReference type="SUPFAM" id="SSF51735">
    <property type="entry name" value="NAD(P)-binding Rossmann-fold domains"/>
    <property type="match status" value="1"/>
</dbReference>
<evidence type="ECO:0000256" key="2">
    <source>
        <dbReference type="ARBA" id="ARBA00022563"/>
    </source>
</evidence>
<dbReference type="Pfam" id="PF02882">
    <property type="entry name" value="THF_DHG_CYH_C"/>
    <property type="match status" value="1"/>
</dbReference>
<accession>A0ABT9W0V4</accession>
<reference evidence="14 15" key="1">
    <citation type="submission" date="2023-07" db="EMBL/GenBank/DDBJ databases">
        <title>Genomic Encyclopedia of Type Strains, Phase IV (KMG-IV): sequencing the most valuable type-strain genomes for metagenomic binning, comparative biology and taxonomic classification.</title>
        <authorList>
            <person name="Goeker M."/>
        </authorList>
    </citation>
    <scope>NUCLEOTIDE SEQUENCE [LARGE SCALE GENOMIC DNA]</scope>
    <source>
        <strain evidence="14 15">DSM 12751</strain>
    </source>
</reference>
<dbReference type="InterPro" id="IPR000672">
    <property type="entry name" value="THF_DH/CycHdrlase"/>
</dbReference>
<evidence type="ECO:0000256" key="3">
    <source>
        <dbReference type="ARBA" id="ARBA00022605"/>
    </source>
</evidence>
<dbReference type="PANTHER" id="PTHR48099">
    <property type="entry name" value="C-1-TETRAHYDROFOLATE SYNTHASE, CYTOPLASMIC-RELATED"/>
    <property type="match status" value="1"/>
</dbReference>
<feature type="binding site" evidence="11">
    <location>
        <begin position="165"/>
        <end position="167"/>
    </location>
    <ligand>
        <name>NADP(+)</name>
        <dbReference type="ChEBI" id="CHEBI:58349"/>
    </ligand>
</feature>
<dbReference type="CDD" id="cd01080">
    <property type="entry name" value="NAD_bind_m-THF_DH_Cyclohyd"/>
    <property type="match status" value="1"/>
</dbReference>
<comment type="caution">
    <text evidence="14">The sequence shown here is derived from an EMBL/GenBank/DDBJ whole genome shotgun (WGS) entry which is preliminary data.</text>
</comment>
<protein>
    <recommendedName>
        <fullName evidence="11">Bifunctional protein FolD</fullName>
    </recommendedName>
    <domain>
        <recommendedName>
            <fullName evidence="11">Methylenetetrahydrofolate dehydrogenase</fullName>
            <ecNumber evidence="11">1.5.1.5</ecNumber>
        </recommendedName>
    </domain>
    <domain>
        <recommendedName>
            <fullName evidence="11">Methenyltetrahydrofolate cyclohydrolase</fullName>
            <ecNumber evidence="11">3.5.4.9</ecNumber>
        </recommendedName>
    </domain>
</protein>
<dbReference type="PRINTS" id="PR00085">
    <property type="entry name" value="THFDHDRGNASE"/>
</dbReference>
<evidence type="ECO:0000256" key="11">
    <source>
        <dbReference type="HAMAP-Rule" id="MF_01576"/>
    </source>
</evidence>
<dbReference type="EMBL" id="JAUSTY010000011">
    <property type="protein sequence ID" value="MDQ0166874.1"/>
    <property type="molecule type" value="Genomic_DNA"/>
</dbReference>
<evidence type="ECO:0000256" key="10">
    <source>
        <dbReference type="ARBA" id="ARBA00023268"/>
    </source>
</evidence>
<comment type="catalytic activity">
    <reaction evidence="11">
        <text>(6R)-5,10-methenyltetrahydrofolate + H2O = (6R)-10-formyltetrahydrofolate + H(+)</text>
        <dbReference type="Rhea" id="RHEA:23700"/>
        <dbReference type="ChEBI" id="CHEBI:15377"/>
        <dbReference type="ChEBI" id="CHEBI:15378"/>
        <dbReference type="ChEBI" id="CHEBI:57455"/>
        <dbReference type="ChEBI" id="CHEBI:195366"/>
        <dbReference type="EC" id="3.5.4.9"/>
    </reaction>
</comment>
<keyword evidence="6 11" id="KW-0521">NADP</keyword>
<proteinExistence type="inferred from homology"/>
<evidence type="ECO:0000259" key="12">
    <source>
        <dbReference type="Pfam" id="PF00763"/>
    </source>
</evidence>
<feature type="domain" description="Tetrahydrofolate dehydrogenase/cyclohydrolase catalytic" evidence="12">
    <location>
        <begin position="6"/>
        <end position="120"/>
    </location>
</feature>
<dbReference type="Proteomes" id="UP001235840">
    <property type="component" value="Unassembled WGS sequence"/>
</dbReference>
<comment type="function">
    <text evidence="11">Catalyzes the oxidation of 5,10-methylenetetrahydrofolate to 5,10-methenyltetrahydrofolate and then the hydrolysis of 5,10-methenyltetrahydrofolate to 10-formyltetrahydrofolate.</text>
</comment>
<dbReference type="PANTHER" id="PTHR48099:SF5">
    <property type="entry name" value="C-1-TETRAHYDROFOLATE SYNTHASE, CYTOPLASMIC"/>
    <property type="match status" value="1"/>
</dbReference>
<evidence type="ECO:0000256" key="4">
    <source>
        <dbReference type="ARBA" id="ARBA00022755"/>
    </source>
</evidence>
<dbReference type="NCBIfam" id="NF010783">
    <property type="entry name" value="PRK14186.1"/>
    <property type="match status" value="1"/>
</dbReference>
<evidence type="ECO:0000256" key="1">
    <source>
        <dbReference type="ARBA" id="ARBA00004777"/>
    </source>
</evidence>
<name>A0ABT9W0V4_9BACI</name>
<keyword evidence="2 11" id="KW-0554">One-carbon metabolism</keyword>
<dbReference type="Pfam" id="PF00763">
    <property type="entry name" value="THF_DHG_CYH"/>
    <property type="match status" value="1"/>
</dbReference>
<dbReference type="NCBIfam" id="NF008058">
    <property type="entry name" value="PRK10792.1"/>
    <property type="match status" value="1"/>
</dbReference>
<evidence type="ECO:0000313" key="15">
    <source>
        <dbReference type="Proteomes" id="UP001235840"/>
    </source>
</evidence>
<sequence>MSAKVISGIELAKKYREEIKAEVEQLQRSGVQPGLTVILVGEDPASMSYVAHKAKDCEKVGIASQVIKLPEQTTQEELLEHVERLNADATIHGILVQLPLPKHISEKEVLLAISPDKDVDCFHPTNVGQMVIGNSTFLPCTPFGVVKIIQSTGVELAGKHVVVIGRSNIVGKPVSLLMLQEHATVTICHSKTTNLAEVTKQADVLIVAAGRPNMIKREHVSPGTVVIDVGVSRTDEGRLVGDVQFDEVSEVASYITPVPGGVGPMTRTMLLKNTLEAAKQKLSASLV</sequence>
<keyword evidence="15" id="KW-1185">Reference proteome</keyword>
<evidence type="ECO:0000256" key="6">
    <source>
        <dbReference type="ARBA" id="ARBA00022857"/>
    </source>
</evidence>
<gene>
    <name evidence="11" type="primary">folD</name>
    <name evidence="14" type="ORF">J2S11_002790</name>
</gene>
<dbReference type="InterPro" id="IPR036291">
    <property type="entry name" value="NAD(P)-bd_dom_sf"/>
</dbReference>
<dbReference type="InterPro" id="IPR020631">
    <property type="entry name" value="THF_DH/CycHdrlase_NAD-bd_dom"/>
</dbReference>
<keyword evidence="4 11" id="KW-0658">Purine biosynthesis</keyword>
<keyword evidence="9 11" id="KW-0486">Methionine biosynthesis</keyword>
<feature type="binding site" evidence="11">
    <location>
        <position position="231"/>
    </location>
    <ligand>
        <name>NADP(+)</name>
        <dbReference type="ChEBI" id="CHEBI:58349"/>
    </ligand>
</feature>
<dbReference type="InterPro" id="IPR020867">
    <property type="entry name" value="THF_DH/CycHdrlase_CS"/>
</dbReference>
<evidence type="ECO:0000256" key="9">
    <source>
        <dbReference type="ARBA" id="ARBA00023167"/>
    </source>
</evidence>
<keyword evidence="7 11" id="KW-0560">Oxidoreductase</keyword>
<organism evidence="14 15">
    <name type="scientific">Caldalkalibacillus horti</name>
    <dbReference type="NCBI Taxonomy" id="77523"/>
    <lineage>
        <taxon>Bacteria</taxon>
        <taxon>Bacillati</taxon>
        <taxon>Bacillota</taxon>
        <taxon>Bacilli</taxon>
        <taxon>Bacillales</taxon>
        <taxon>Bacillaceae</taxon>
        <taxon>Caldalkalibacillus</taxon>
    </lineage>
</organism>
<dbReference type="EC" id="3.5.4.9" evidence="11"/>
<dbReference type="GO" id="GO:0004488">
    <property type="term" value="F:methylenetetrahydrofolate dehydrogenase (NADP+) activity"/>
    <property type="evidence" value="ECO:0007669"/>
    <property type="project" value="UniProtKB-EC"/>
</dbReference>
<comment type="caution">
    <text evidence="11">Lacks conserved residue(s) required for the propagation of feature annotation.</text>
</comment>
<dbReference type="RefSeq" id="WP_307395571.1">
    <property type="nucleotide sequence ID" value="NZ_BAAADK010000003.1"/>
</dbReference>
<comment type="catalytic activity">
    <reaction evidence="11">
        <text>(6R)-5,10-methylene-5,6,7,8-tetrahydrofolate + NADP(+) = (6R)-5,10-methenyltetrahydrofolate + NADPH</text>
        <dbReference type="Rhea" id="RHEA:22812"/>
        <dbReference type="ChEBI" id="CHEBI:15636"/>
        <dbReference type="ChEBI" id="CHEBI:57455"/>
        <dbReference type="ChEBI" id="CHEBI:57783"/>
        <dbReference type="ChEBI" id="CHEBI:58349"/>
        <dbReference type="EC" id="1.5.1.5"/>
    </reaction>
</comment>